<dbReference type="Pfam" id="PF00172">
    <property type="entry name" value="Zn_clus"/>
    <property type="match status" value="1"/>
</dbReference>
<dbReference type="CDD" id="cd00067">
    <property type="entry name" value="GAL4"/>
    <property type="match status" value="1"/>
</dbReference>
<dbReference type="Proteomes" id="UP001239795">
    <property type="component" value="Unassembled WGS sequence"/>
</dbReference>
<keyword evidence="5" id="KW-1185">Reference proteome</keyword>
<gene>
    <name evidence="4" type="ORF">CMEL01_16695</name>
</gene>
<protein>
    <submittedName>
        <fullName evidence="4">All development altered-4</fullName>
    </submittedName>
</protein>
<dbReference type="PROSITE" id="PS50048">
    <property type="entry name" value="ZN2_CY6_FUNGAL_2"/>
    <property type="match status" value="1"/>
</dbReference>
<evidence type="ECO:0000313" key="5">
    <source>
        <dbReference type="Proteomes" id="UP001239795"/>
    </source>
</evidence>
<feature type="compositionally biased region" description="Low complexity" evidence="2">
    <location>
        <begin position="83"/>
        <end position="94"/>
    </location>
</feature>
<dbReference type="Gene3D" id="4.10.240.10">
    <property type="entry name" value="Zn(2)-C6 fungal-type DNA-binding domain"/>
    <property type="match status" value="1"/>
</dbReference>
<reference evidence="4 5" key="1">
    <citation type="submission" date="2016-10" db="EMBL/GenBank/DDBJ databases">
        <title>The genome sequence of Colletotrichum fioriniae PJ7.</title>
        <authorList>
            <person name="Baroncelli R."/>
        </authorList>
    </citation>
    <scope>NUCLEOTIDE SEQUENCE [LARGE SCALE GENOMIC DNA]</scope>
    <source>
        <strain evidence="4">Col 31</strain>
    </source>
</reference>
<sequence>MVSRAADASNGVGKPARASGKTAPPGGGDPAEQRTLRRSCDHCSRAKSRCVATPYGSCARCQRRNAECNYSYNRPTGRPLRRATAGSVDSSASGSGTGDQHGAEAADDPSQGGPPPPRSSGARCLSGPDVRAVAGPSRSPAGSGWDGGGTASQRPLPTLPAHHLPRHHHCETGDSMKLGDTSGGHRPNVFSNPFSPPIGDEAGVGWLGDGRAVPIPVTTPTVQTDHGQRIFDQCAGGLAAASQWPSGMDVGSGWWDTFNRWASEVVDRNEGVRQAESAVLFTTSEDGAGLYSWPCEEAAAAAFYWLPIAPTEMYLDNC</sequence>
<proteinExistence type="predicted"/>
<dbReference type="AlphaFoldDB" id="A0AAI9UA07"/>
<feature type="domain" description="Zn(2)-C6 fungal-type" evidence="3">
    <location>
        <begin position="39"/>
        <end position="70"/>
    </location>
</feature>
<dbReference type="SUPFAM" id="SSF57701">
    <property type="entry name" value="Zn2/Cys6 DNA-binding domain"/>
    <property type="match status" value="1"/>
</dbReference>
<dbReference type="GO" id="GO:0000981">
    <property type="term" value="F:DNA-binding transcription factor activity, RNA polymerase II-specific"/>
    <property type="evidence" value="ECO:0007669"/>
    <property type="project" value="InterPro"/>
</dbReference>
<feature type="compositionally biased region" description="Basic and acidic residues" evidence="2">
    <location>
        <begin position="31"/>
        <end position="44"/>
    </location>
</feature>
<dbReference type="PROSITE" id="PS00463">
    <property type="entry name" value="ZN2_CY6_FUNGAL_1"/>
    <property type="match status" value="1"/>
</dbReference>
<dbReference type="InterPro" id="IPR001138">
    <property type="entry name" value="Zn2Cys6_DnaBD"/>
</dbReference>
<organism evidence="4 5">
    <name type="scientific">Colletotrichum melonis</name>
    <dbReference type="NCBI Taxonomy" id="1209925"/>
    <lineage>
        <taxon>Eukaryota</taxon>
        <taxon>Fungi</taxon>
        <taxon>Dikarya</taxon>
        <taxon>Ascomycota</taxon>
        <taxon>Pezizomycotina</taxon>
        <taxon>Sordariomycetes</taxon>
        <taxon>Hypocreomycetidae</taxon>
        <taxon>Glomerellales</taxon>
        <taxon>Glomerellaceae</taxon>
        <taxon>Colletotrichum</taxon>
        <taxon>Colletotrichum acutatum species complex</taxon>
    </lineage>
</organism>
<feature type="region of interest" description="Disordered" evidence="2">
    <location>
        <begin position="69"/>
        <end position="194"/>
    </location>
</feature>
<accession>A0AAI9UA07</accession>
<comment type="caution">
    <text evidence="4">The sequence shown here is derived from an EMBL/GenBank/DDBJ whole genome shotgun (WGS) entry which is preliminary data.</text>
</comment>
<keyword evidence="1" id="KW-0539">Nucleus</keyword>
<dbReference type="SMART" id="SM00066">
    <property type="entry name" value="GAL4"/>
    <property type="match status" value="1"/>
</dbReference>
<dbReference type="EMBL" id="MLGG01000029">
    <property type="protein sequence ID" value="KAK1454512.1"/>
    <property type="molecule type" value="Genomic_DNA"/>
</dbReference>
<evidence type="ECO:0000256" key="2">
    <source>
        <dbReference type="SAM" id="MobiDB-lite"/>
    </source>
</evidence>
<name>A0AAI9UA07_9PEZI</name>
<evidence type="ECO:0000256" key="1">
    <source>
        <dbReference type="ARBA" id="ARBA00023242"/>
    </source>
</evidence>
<evidence type="ECO:0000313" key="4">
    <source>
        <dbReference type="EMBL" id="KAK1454512.1"/>
    </source>
</evidence>
<dbReference type="InterPro" id="IPR036864">
    <property type="entry name" value="Zn2-C6_fun-type_DNA-bd_sf"/>
</dbReference>
<evidence type="ECO:0000259" key="3">
    <source>
        <dbReference type="PROSITE" id="PS50048"/>
    </source>
</evidence>
<feature type="region of interest" description="Disordered" evidence="2">
    <location>
        <begin position="1"/>
        <end position="52"/>
    </location>
</feature>
<dbReference type="GO" id="GO:0008270">
    <property type="term" value="F:zinc ion binding"/>
    <property type="evidence" value="ECO:0007669"/>
    <property type="project" value="InterPro"/>
</dbReference>